<dbReference type="GO" id="GO:0005886">
    <property type="term" value="C:plasma membrane"/>
    <property type="evidence" value="ECO:0007669"/>
    <property type="project" value="UniProtKB-SubCell"/>
</dbReference>
<dbReference type="OrthoDB" id="360536at2"/>
<dbReference type="EMBL" id="CP002116">
    <property type="protein sequence ID" value="ADK80543.1"/>
    <property type="molecule type" value="Genomic_DNA"/>
</dbReference>
<feature type="transmembrane region" description="Helical" evidence="3">
    <location>
        <begin position="63"/>
        <end position="88"/>
    </location>
</feature>
<proteinExistence type="inferred from homology"/>
<dbReference type="Pfam" id="PF02632">
    <property type="entry name" value="BioY"/>
    <property type="match status" value="1"/>
</dbReference>
<evidence type="ECO:0000313" key="4">
    <source>
        <dbReference type="EMBL" id="ADK80543.1"/>
    </source>
</evidence>
<dbReference type="GO" id="GO:0015225">
    <property type="term" value="F:biotin transmembrane transporter activity"/>
    <property type="evidence" value="ECO:0007669"/>
    <property type="project" value="UniProtKB-UniRule"/>
</dbReference>
<keyword evidence="5" id="KW-1185">Reference proteome</keyword>
<organism evidence="4 5">
    <name type="scientific">Sediminispirochaeta smaragdinae (strain DSM 11293 / JCM 15392 / SEBR 4228)</name>
    <name type="common">Spirochaeta smaragdinae</name>
    <dbReference type="NCBI Taxonomy" id="573413"/>
    <lineage>
        <taxon>Bacteria</taxon>
        <taxon>Pseudomonadati</taxon>
        <taxon>Spirochaetota</taxon>
        <taxon>Spirochaetia</taxon>
        <taxon>Spirochaetales</taxon>
        <taxon>Spirochaetaceae</taxon>
        <taxon>Sediminispirochaeta</taxon>
    </lineage>
</organism>
<dbReference type="AlphaFoldDB" id="E1R508"/>
<dbReference type="KEGG" id="ssm:Spirs_1416"/>
<evidence type="ECO:0000256" key="1">
    <source>
        <dbReference type="ARBA" id="ARBA00010692"/>
    </source>
</evidence>
<dbReference type="PANTHER" id="PTHR34295:SF1">
    <property type="entry name" value="BIOTIN TRANSPORTER BIOY"/>
    <property type="match status" value="1"/>
</dbReference>
<dbReference type="RefSeq" id="WP_013254007.1">
    <property type="nucleotide sequence ID" value="NC_014364.1"/>
</dbReference>
<dbReference type="Gene3D" id="1.10.1760.20">
    <property type="match status" value="1"/>
</dbReference>
<dbReference type="Proteomes" id="UP000002318">
    <property type="component" value="Chromosome"/>
</dbReference>
<dbReference type="HOGENOM" id="CLU_077931_3_1_12"/>
<gene>
    <name evidence="4" type="ordered locus">Spirs_1416</name>
</gene>
<comment type="similarity">
    <text evidence="1 2">Belongs to the BioY family.</text>
</comment>
<keyword evidence="3" id="KW-1133">Transmembrane helix</keyword>
<dbReference type="PIRSF" id="PIRSF016661">
    <property type="entry name" value="BioY"/>
    <property type="match status" value="1"/>
</dbReference>
<feature type="transmembrane region" description="Helical" evidence="3">
    <location>
        <begin position="39"/>
        <end position="56"/>
    </location>
</feature>
<protein>
    <recommendedName>
        <fullName evidence="2">Biotin transporter</fullName>
    </recommendedName>
</protein>
<name>E1R508_SEDSS</name>
<evidence type="ECO:0000256" key="3">
    <source>
        <dbReference type="SAM" id="Phobius"/>
    </source>
</evidence>
<accession>E1R508</accession>
<feature type="transmembrane region" description="Helical" evidence="3">
    <location>
        <begin position="123"/>
        <end position="144"/>
    </location>
</feature>
<sequence length="191" mass="20040">MANNDTNKAKPLASMVFAALFSALISAGAYIAIPLGPVPLVMQNFFVFLTALLLRPRDALFSILLYLAIGSAGLPVFSGGTGGIAHFFGPTGGYLLAYLPAMIAGSFIAHLRREKGSKTAALLINFSAALVAALITYIIGLPWLKIAAGISWKATLAAGLYPFIIGDIVKICAAAVLAIPLRERLEEILHG</sequence>
<dbReference type="eggNOG" id="COG1268">
    <property type="taxonomic scope" value="Bacteria"/>
</dbReference>
<evidence type="ECO:0000313" key="5">
    <source>
        <dbReference type="Proteomes" id="UP000002318"/>
    </source>
</evidence>
<dbReference type="STRING" id="573413.Spirs_1416"/>
<keyword evidence="3" id="KW-0812">Transmembrane</keyword>
<feature type="transmembrane region" description="Helical" evidence="3">
    <location>
        <begin position="12"/>
        <end position="33"/>
    </location>
</feature>
<feature type="transmembrane region" description="Helical" evidence="3">
    <location>
        <begin position="94"/>
        <end position="111"/>
    </location>
</feature>
<keyword evidence="2 3" id="KW-0472">Membrane</keyword>
<dbReference type="InterPro" id="IPR003784">
    <property type="entry name" value="BioY"/>
</dbReference>
<keyword evidence="2" id="KW-1003">Cell membrane</keyword>
<feature type="transmembrane region" description="Helical" evidence="3">
    <location>
        <begin position="156"/>
        <end position="179"/>
    </location>
</feature>
<reference evidence="4 5" key="1">
    <citation type="journal article" date="2010" name="Stand. Genomic Sci.">
        <title>Complete genome sequence of Spirochaeta smaragdinae type strain (SEBR 4228).</title>
        <authorList>
            <person name="Mavromatis K."/>
            <person name="Yasawong M."/>
            <person name="Chertkov O."/>
            <person name="Lapidus A."/>
            <person name="Lucas S."/>
            <person name="Nolan M."/>
            <person name="Del Rio T.G."/>
            <person name="Tice H."/>
            <person name="Cheng J.F."/>
            <person name="Pitluck S."/>
            <person name="Liolios K."/>
            <person name="Ivanova N."/>
            <person name="Tapia R."/>
            <person name="Han C."/>
            <person name="Bruce D."/>
            <person name="Goodwin L."/>
            <person name="Pati A."/>
            <person name="Chen A."/>
            <person name="Palaniappan K."/>
            <person name="Land M."/>
            <person name="Hauser L."/>
            <person name="Chang Y.J."/>
            <person name="Jeffries C.D."/>
            <person name="Detter J.C."/>
            <person name="Rohde M."/>
            <person name="Brambilla E."/>
            <person name="Spring S."/>
            <person name="Goker M."/>
            <person name="Sikorski J."/>
            <person name="Woyke T."/>
            <person name="Bristow J."/>
            <person name="Eisen J.A."/>
            <person name="Markowitz V."/>
            <person name="Hugenholtz P."/>
            <person name="Klenk H.P."/>
            <person name="Kyrpides N.C."/>
        </authorList>
    </citation>
    <scope>NUCLEOTIDE SEQUENCE [LARGE SCALE GENOMIC DNA]</scope>
    <source>
        <strain evidence="5">DSM 11293 / JCM 15392 / SEBR 4228</strain>
    </source>
</reference>
<dbReference type="PANTHER" id="PTHR34295">
    <property type="entry name" value="BIOTIN TRANSPORTER BIOY"/>
    <property type="match status" value="1"/>
</dbReference>
<keyword evidence="2" id="KW-0813">Transport</keyword>
<evidence type="ECO:0000256" key="2">
    <source>
        <dbReference type="PIRNR" id="PIRNR016661"/>
    </source>
</evidence>
<comment type="subcellular location">
    <subcellularLocation>
        <location evidence="2">Cell membrane</location>
        <topology evidence="2">Multi-pass membrane protein</topology>
    </subcellularLocation>
</comment>